<evidence type="ECO:0000313" key="1">
    <source>
        <dbReference type="EMBL" id="PNT61136.1"/>
    </source>
</evidence>
<protein>
    <submittedName>
        <fullName evidence="1 2">Uncharacterized protein</fullName>
    </submittedName>
</protein>
<reference evidence="1 2" key="1">
    <citation type="journal article" date="2010" name="Nature">
        <title>Genome sequencing and analysis of the model grass Brachypodium distachyon.</title>
        <authorList>
            <consortium name="International Brachypodium Initiative"/>
        </authorList>
    </citation>
    <scope>NUCLEOTIDE SEQUENCE [LARGE SCALE GENOMIC DNA]</scope>
    <source>
        <strain evidence="1 2">Bd21</strain>
    </source>
</reference>
<dbReference type="AlphaFoldDB" id="A0A2K2CGI3"/>
<dbReference type="EMBL" id="CM000884">
    <property type="protein sequence ID" value="PNT61136.1"/>
    <property type="molecule type" value="Genomic_DNA"/>
</dbReference>
<evidence type="ECO:0000313" key="3">
    <source>
        <dbReference type="Proteomes" id="UP000008810"/>
    </source>
</evidence>
<reference evidence="2" key="3">
    <citation type="submission" date="2018-08" db="UniProtKB">
        <authorList>
            <consortium name="EnsemblPlants"/>
        </authorList>
    </citation>
    <scope>IDENTIFICATION</scope>
    <source>
        <strain evidence="2">cv. Bd21</strain>
    </source>
</reference>
<organism evidence="1">
    <name type="scientific">Brachypodium distachyon</name>
    <name type="common">Purple false brome</name>
    <name type="synonym">Trachynia distachya</name>
    <dbReference type="NCBI Taxonomy" id="15368"/>
    <lineage>
        <taxon>Eukaryota</taxon>
        <taxon>Viridiplantae</taxon>
        <taxon>Streptophyta</taxon>
        <taxon>Embryophyta</taxon>
        <taxon>Tracheophyta</taxon>
        <taxon>Spermatophyta</taxon>
        <taxon>Magnoliopsida</taxon>
        <taxon>Liliopsida</taxon>
        <taxon>Poales</taxon>
        <taxon>Poaceae</taxon>
        <taxon>BOP clade</taxon>
        <taxon>Pooideae</taxon>
        <taxon>Stipodae</taxon>
        <taxon>Brachypodieae</taxon>
        <taxon>Brachypodium</taxon>
    </lineage>
</organism>
<sequence length="166" mass="18803">MQITSVCDEDELQVRSTTTPFARAWPEVRSHVSSISPANLCRLSNLPLKRASFLLCLVSKAIFLARVVLTSRGCGRGLFTVLFARGRETHPRNFCKVTSSTIVSWTGLQRNTCKELVCHFFNYCFLDWFAEKHIQGTSAKLLLQLLFLGLVCRETHARNFCKVVCD</sequence>
<gene>
    <name evidence="1" type="ORF">BRADI_5g10793v3</name>
</gene>
<name>A0A2K2CGI3_BRADI</name>
<dbReference type="EnsemblPlants" id="PNT61136">
    <property type="protein sequence ID" value="PNT61136"/>
    <property type="gene ID" value="BRADI_5g10793v3"/>
</dbReference>
<dbReference type="InParanoid" id="A0A2K2CGI3"/>
<reference evidence="1" key="2">
    <citation type="submission" date="2017-06" db="EMBL/GenBank/DDBJ databases">
        <title>WGS assembly of Brachypodium distachyon.</title>
        <authorList>
            <consortium name="The International Brachypodium Initiative"/>
            <person name="Lucas S."/>
            <person name="Harmon-Smith M."/>
            <person name="Lail K."/>
            <person name="Tice H."/>
            <person name="Grimwood J."/>
            <person name="Bruce D."/>
            <person name="Barry K."/>
            <person name="Shu S."/>
            <person name="Lindquist E."/>
            <person name="Wang M."/>
            <person name="Pitluck S."/>
            <person name="Vogel J.P."/>
            <person name="Garvin D.F."/>
            <person name="Mockler T.C."/>
            <person name="Schmutz J."/>
            <person name="Rokhsar D."/>
            <person name="Bevan M.W."/>
        </authorList>
    </citation>
    <scope>NUCLEOTIDE SEQUENCE</scope>
    <source>
        <strain evidence="1">Bd21</strain>
    </source>
</reference>
<proteinExistence type="predicted"/>
<evidence type="ECO:0000313" key="2">
    <source>
        <dbReference type="EnsemblPlants" id="PNT61136"/>
    </source>
</evidence>
<accession>A0A2K2CGI3</accession>
<keyword evidence="3" id="KW-1185">Reference proteome</keyword>
<dbReference type="Proteomes" id="UP000008810">
    <property type="component" value="Chromosome 5"/>
</dbReference>
<dbReference type="Gramene" id="PNT61136">
    <property type="protein sequence ID" value="PNT61136"/>
    <property type="gene ID" value="BRADI_5g10793v3"/>
</dbReference>